<keyword evidence="1" id="KW-0479">Metal-binding</keyword>
<dbReference type="Pfam" id="PF15926">
    <property type="entry name" value="RNF220"/>
    <property type="match status" value="1"/>
</dbReference>
<accession>A0A9W7YDF1</accession>
<dbReference type="PANTHER" id="PTHR13459">
    <property type="entry name" value="E3 UBIQUITIN-PROTEIN LIGASE RNF220 ISOFORM X1"/>
    <property type="match status" value="1"/>
</dbReference>
<feature type="compositionally biased region" description="Pro residues" evidence="2">
    <location>
        <begin position="315"/>
        <end position="325"/>
    </location>
</feature>
<dbReference type="GO" id="GO:0061630">
    <property type="term" value="F:ubiquitin protein ligase activity"/>
    <property type="evidence" value="ECO:0007669"/>
    <property type="project" value="TreeGrafter"/>
</dbReference>
<protein>
    <recommendedName>
        <fullName evidence="3">RING-type domain-containing protein</fullName>
    </recommendedName>
</protein>
<dbReference type="GO" id="GO:0008270">
    <property type="term" value="F:zinc ion binding"/>
    <property type="evidence" value="ECO:0007669"/>
    <property type="project" value="UniProtKB-KW"/>
</dbReference>
<dbReference type="EMBL" id="JANBOI010000665">
    <property type="protein sequence ID" value="KAJ1729155.1"/>
    <property type="molecule type" value="Genomic_DNA"/>
</dbReference>
<dbReference type="SUPFAM" id="SSF57850">
    <property type="entry name" value="RING/U-box"/>
    <property type="match status" value="1"/>
</dbReference>
<dbReference type="Pfam" id="PF13923">
    <property type="entry name" value="zf-C3HC4_2"/>
    <property type="match status" value="1"/>
</dbReference>
<evidence type="ECO:0000259" key="3">
    <source>
        <dbReference type="PROSITE" id="PS50089"/>
    </source>
</evidence>
<name>A0A9W7YDF1_9FUNG</name>
<evidence type="ECO:0000313" key="5">
    <source>
        <dbReference type="Proteomes" id="UP001143981"/>
    </source>
</evidence>
<gene>
    <name evidence="4" type="ORF">LPJ61_003662</name>
</gene>
<evidence type="ECO:0000256" key="1">
    <source>
        <dbReference type="PROSITE-ProRule" id="PRU00175"/>
    </source>
</evidence>
<dbReference type="Gene3D" id="3.30.40.10">
    <property type="entry name" value="Zinc/RING finger domain, C3HC4 (zinc finger)"/>
    <property type="match status" value="1"/>
</dbReference>
<dbReference type="PANTHER" id="PTHR13459:SF1">
    <property type="entry name" value="E3 UBIQUITIN-PROTEIN LIGASE RNF220 ISOFORM X1"/>
    <property type="match status" value="1"/>
</dbReference>
<keyword evidence="5" id="KW-1185">Reference proteome</keyword>
<feature type="compositionally biased region" description="Acidic residues" evidence="2">
    <location>
        <begin position="262"/>
        <end position="273"/>
    </location>
</feature>
<dbReference type="InterPro" id="IPR052443">
    <property type="entry name" value="E3_ubiq-ligase_RNF220-like"/>
</dbReference>
<reference evidence="4" key="1">
    <citation type="submission" date="2022-07" db="EMBL/GenBank/DDBJ databases">
        <title>Phylogenomic reconstructions and comparative analyses of Kickxellomycotina fungi.</title>
        <authorList>
            <person name="Reynolds N.K."/>
            <person name="Stajich J.E."/>
            <person name="Barry K."/>
            <person name="Grigoriev I.V."/>
            <person name="Crous P."/>
            <person name="Smith M.E."/>
        </authorList>
    </citation>
    <scope>NUCLEOTIDE SEQUENCE</scope>
    <source>
        <strain evidence="4">BCRC 34381</strain>
    </source>
</reference>
<sequence>MGRGPRAPYKRRGLDDDSGGTDSTDRPVVVVQRRRVDEQSSFPWPSDSSDASPPPLLPPLSLPHASPAADDSSSMSASPPEPRRSGRRRVQRVQLTGPHLMPLESTRSAVPSTRRSRRLAVSSTTEDEEVQGTAPRRRNCRQVAGVSNDRSSGGSSVFGTPSVESGLECEVTVYTQGTSVPHGRTNARGETTTCPLCNKALEGTAEYINAHANECLDNGGGDGESSGPMESYVIEGVERIRVTALFSGSLAAQFGTTSAEQGGDEDVDVDQQDESSYGQPQFTDADLDIPKPQRGPACNTSHLRTEDDPQGEAAPEPPSKPPKPEPAAQAPPAGVPQLVVDALKARIREQDRMLQSACLCLVCQGPYQAPCVSIQCWHVLCEQCWMAALGTKKLCPHCQQITQPVDLRRIYL</sequence>
<evidence type="ECO:0000313" key="4">
    <source>
        <dbReference type="EMBL" id="KAJ1729155.1"/>
    </source>
</evidence>
<dbReference type="InterPro" id="IPR013083">
    <property type="entry name" value="Znf_RING/FYVE/PHD"/>
</dbReference>
<keyword evidence="1" id="KW-0863">Zinc-finger</keyword>
<evidence type="ECO:0000256" key="2">
    <source>
        <dbReference type="SAM" id="MobiDB-lite"/>
    </source>
</evidence>
<comment type="caution">
    <text evidence="4">The sequence shown here is derived from an EMBL/GenBank/DDBJ whole genome shotgun (WGS) entry which is preliminary data.</text>
</comment>
<dbReference type="InterPro" id="IPR001841">
    <property type="entry name" value="Znf_RING"/>
</dbReference>
<feature type="compositionally biased region" description="Polar residues" evidence="2">
    <location>
        <begin position="148"/>
        <end position="161"/>
    </location>
</feature>
<dbReference type="GO" id="GO:0016567">
    <property type="term" value="P:protein ubiquitination"/>
    <property type="evidence" value="ECO:0007669"/>
    <property type="project" value="TreeGrafter"/>
</dbReference>
<dbReference type="Proteomes" id="UP001143981">
    <property type="component" value="Unassembled WGS sequence"/>
</dbReference>
<feature type="compositionally biased region" description="Low complexity" evidence="2">
    <location>
        <begin position="62"/>
        <end position="78"/>
    </location>
</feature>
<feature type="compositionally biased region" description="Low complexity" evidence="2">
    <location>
        <begin position="40"/>
        <end position="51"/>
    </location>
</feature>
<dbReference type="AlphaFoldDB" id="A0A9W7YDF1"/>
<dbReference type="OrthoDB" id="6270329at2759"/>
<dbReference type="InterPro" id="IPR031824">
    <property type="entry name" value="RNF220_mid"/>
</dbReference>
<keyword evidence="1" id="KW-0862">Zinc</keyword>
<organism evidence="4 5">
    <name type="scientific">Coemansia biformis</name>
    <dbReference type="NCBI Taxonomy" id="1286918"/>
    <lineage>
        <taxon>Eukaryota</taxon>
        <taxon>Fungi</taxon>
        <taxon>Fungi incertae sedis</taxon>
        <taxon>Zoopagomycota</taxon>
        <taxon>Kickxellomycotina</taxon>
        <taxon>Kickxellomycetes</taxon>
        <taxon>Kickxellales</taxon>
        <taxon>Kickxellaceae</taxon>
        <taxon>Coemansia</taxon>
    </lineage>
</organism>
<feature type="compositionally biased region" description="Pro residues" evidence="2">
    <location>
        <begin position="52"/>
        <end position="61"/>
    </location>
</feature>
<dbReference type="PROSITE" id="PS50089">
    <property type="entry name" value="ZF_RING_2"/>
    <property type="match status" value="1"/>
</dbReference>
<feature type="domain" description="RING-type" evidence="3">
    <location>
        <begin position="360"/>
        <end position="399"/>
    </location>
</feature>
<feature type="compositionally biased region" description="Low complexity" evidence="2">
    <location>
        <begin position="20"/>
        <end position="31"/>
    </location>
</feature>
<proteinExistence type="predicted"/>
<feature type="region of interest" description="Disordered" evidence="2">
    <location>
        <begin position="1"/>
        <end position="161"/>
    </location>
</feature>
<feature type="region of interest" description="Disordered" evidence="2">
    <location>
        <begin position="256"/>
        <end position="333"/>
    </location>
</feature>